<keyword evidence="5" id="KW-0378">Hydrolase</keyword>
<dbReference type="InterPro" id="IPR010614">
    <property type="entry name" value="RAD3-like_helicase_DEAD"/>
</dbReference>
<dbReference type="InterPro" id="IPR006555">
    <property type="entry name" value="ATP-dep_Helicase_C"/>
</dbReference>
<evidence type="ECO:0000256" key="8">
    <source>
        <dbReference type="ARBA" id="ARBA00023004"/>
    </source>
</evidence>
<dbReference type="InterPro" id="IPR014013">
    <property type="entry name" value="Helic_SF1/SF2_ATP-bd_DinG/Rad3"/>
</dbReference>
<dbReference type="SMART" id="SM00491">
    <property type="entry name" value="HELICc2"/>
    <property type="match status" value="1"/>
</dbReference>
<dbReference type="PANTHER" id="PTHR11472">
    <property type="entry name" value="DNA REPAIR DEAD HELICASE RAD3/XP-D SUBFAMILY MEMBER"/>
    <property type="match status" value="1"/>
</dbReference>
<dbReference type="GO" id="GO:0046872">
    <property type="term" value="F:metal ion binding"/>
    <property type="evidence" value="ECO:0007669"/>
    <property type="project" value="UniProtKB-KW"/>
</dbReference>
<keyword evidence="9" id="KW-0411">Iron-sulfur</keyword>
<dbReference type="GO" id="GO:0016818">
    <property type="term" value="F:hydrolase activity, acting on acid anhydrides, in phosphorus-containing anhydrides"/>
    <property type="evidence" value="ECO:0007669"/>
    <property type="project" value="InterPro"/>
</dbReference>
<keyword evidence="6 15" id="KW-0347">Helicase</keyword>
<dbReference type="SUPFAM" id="SSF52540">
    <property type="entry name" value="P-loop containing nucleoside triphosphate hydrolases"/>
    <property type="match status" value="1"/>
</dbReference>
<keyword evidence="8" id="KW-0408">Iron</keyword>
<keyword evidence="2" id="KW-0479">Metal-binding</keyword>
<evidence type="ECO:0000256" key="9">
    <source>
        <dbReference type="ARBA" id="ARBA00023014"/>
    </source>
</evidence>
<evidence type="ECO:0000256" key="1">
    <source>
        <dbReference type="ARBA" id="ARBA00022485"/>
    </source>
</evidence>
<protein>
    <submittedName>
        <fullName evidence="15">Bifunctional ATP-dependent DNA helicase/DNA polymerase III subunit epsilon</fullName>
    </submittedName>
</protein>
<evidence type="ECO:0000256" key="4">
    <source>
        <dbReference type="ARBA" id="ARBA00022763"/>
    </source>
</evidence>
<dbReference type="GO" id="GO:0003677">
    <property type="term" value="F:DNA binding"/>
    <property type="evidence" value="ECO:0007669"/>
    <property type="project" value="UniProtKB-KW"/>
</dbReference>
<proteinExistence type="inferred from homology"/>
<keyword evidence="1" id="KW-0004">4Fe-4S</keyword>
<dbReference type="AlphaFoldDB" id="A0A151B4I0"/>
<keyword evidence="12" id="KW-0413">Isomerase</keyword>
<evidence type="ECO:0000256" key="13">
    <source>
        <dbReference type="ARBA" id="ARBA00038058"/>
    </source>
</evidence>
<dbReference type="SMART" id="SM00488">
    <property type="entry name" value="DEXDc2"/>
    <property type="match status" value="1"/>
</dbReference>
<dbReference type="InterPro" id="IPR027417">
    <property type="entry name" value="P-loop_NTPase"/>
</dbReference>
<evidence type="ECO:0000256" key="10">
    <source>
        <dbReference type="ARBA" id="ARBA00023125"/>
    </source>
</evidence>
<dbReference type="Proteomes" id="UP000075531">
    <property type="component" value="Unassembled WGS sequence"/>
</dbReference>
<keyword evidence="7" id="KW-0067">ATP-binding</keyword>
<evidence type="ECO:0000256" key="5">
    <source>
        <dbReference type="ARBA" id="ARBA00022801"/>
    </source>
</evidence>
<dbReference type="Gene3D" id="1.10.275.40">
    <property type="match status" value="1"/>
</dbReference>
<dbReference type="PATRIC" id="fig|1121338.3.peg.1333"/>
<dbReference type="InterPro" id="IPR042493">
    <property type="entry name" value="XPD_DNA_FeS"/>
</dbReference>
<feature type="domain" description="Helicase ATP-binding" evidence="14">
    <location>
        <begin position="189"/>
        <end position="448"/>
    </location>
</feature>
<dbReference type="Gene3D" id="1.10.30.20">
    <property type="entry name" value="Bacterial XPD DNA helicase, FeS cluster domain"/>
    <property type="match status" value="1"/>
</dbReference>
<evidence type="ECO:0000256" key="7">
    <source>
        <dbReference type="ARBA" id="ARBA00022840"/>
    </source>
</evidence>
<evidence type="ECO:0000259" key="14">
    <source>
        <dbReference type="PROSITE" id="PS51193"/>
    </source>
</evidence>
<dbReference type="EMBL" id="LTBA01000011">
    <property type="protein sequence ID" value="KYH34700.1"/>
    <property type="molecule type" value="Genomic_DNA"/>
</dbReference>
<dbReference type="Pfam" id="PF06733">
    <property type="entry name" value="DEAD_2"/>
    <property type="match status" value="1"/>
</dbReference>
<evidence type="ECO:0000313" key="15">
    <source>
        <dbReference type="EMBL" id="KYH34700.1"/>
    </source>
</evidence>
<dbReference type="InterPro" id="IPR045028">
    <property type="entry name" value="DinG/Rad3-like"/>
</dbReference>
<dbReference type="Gene3D" id="3.40.50.300">
    <property type="entry name" value="P-loop containing nucleotide triphosphate hydrolases"/>
    <property type="match status" value="2"/>
</dbReference>
<reference evidence="15 16" key="1">
    <citation type="submission" date="2016-02" db="EMBL/GenBank/DDBJ databases">
        <title>Genome sequence of Clostridium tepidiprofundi DSM 19306.</title>
        <authorList>
            <person name="Poehlein A."/>
            <person name="Daniel R."/>
        </authorList>
    </citation>
    <scope>NUCLEOTIDE SEQUENCE [LARGE SCALE GENOMIC DNA]</scope>
    <source>
        <strain evidence="15 16">DSM 19306</strain>
    </source>
</reference>
<evidence type="ECO:0000256" key="3">
    <source>
        <dbReference type="ARBA" id="ARBA00022741"/>
    </source>
</evidence>
<keyword evidence="4" id="KW-0227">DNA damage</keyword>
<gene>
    <name evidence="15" type="ORF">CLTEP_12970</name>
</gene>
<dbReference type="InterPro" id="IPR006554">
    <property type="entry name" value="Helicase-like_DEXD_c2"/>
</dbReference>
<evidence type="ECO:0000256" key="2">
    <source>
        <dbReference type="ARBA" id="ARBA00022723"/>
    </source>
</evidence>
<dbReference type="Pfam" id="PF13307">
    <property type="entry name" value="Helicase_C_2"/>
    <property type="match status" value="1"/>
</dbReference>
<accession>A0A151B4I0</accession>
<evidence type="ECO:0000313" key="16">
    <source>
        <dbReference type="Proteomes" id="UP000075531"/>
    </source>
</evidence>
<evidence type="ECO:0000256" key="6">
    <source>
        <dbReference type="ARBA" id="ARBA00022806"/>
    </source>
</evidence>
<dbReference type="PANTHER" id="PTHR11472:SF34">
    <property type="entry name" value="REGULATOR OF TELOMERE ELONGATION HELICASE 1"/>
    <property type="match status" value="1"/>
</dbReference>
<keyword evidence="10" id="KW-0238">DNA-binding</keyword>
<dbReference type="PROSITE" id="PS51193">
    <property type="entry name" value="HELICASE_ATP_BIND_2"/>
    <property type="match status" value="1"/>
</dbReference>
<dbReference type="InterPro" id="IPR011604">
    <property type="entry name" value="PDDEXK-like_dom_sf"/>
</dbReference>
<keyword evidence="16" id="KW-1185">Reference proteome</keyword>
<dbReference type="Gene3D" id="3.90.320.10">
    <property type="match status" value="1"/>
</dbReference>
<name>A0A151B4I0_9CLOT</name>
<dbReference type="STRING" id="1121338.CLTEP_12970"/>
<dbReference type="OrthoDB" id="9765586at2"/>
<evidence type="ECO:0000256" key="12">
    <source>
        <dbReference type="ARBA" id="ARBA00023235"/>
    </source>
</evidence>
<keyword evidence="11" id="KW-0234">DNA repair</keyword>
<dbReference type="GO" id="GO:0006281">
    <property type="term" value="P:DNA repair"/>
    <property type="evidence" value="ECO:0007669"/>
    <property type="project" value="UniProtKB-KW"/>
</dbReference>
<dbReference type="GO" id="GO:0005524">
    <property type="term" value="F:ATP binding"/>
    <property type="evidence" value="ECO:0007669"/>
    <property type="project" value="UniProtKB-KW"/>
</dbReference>
<sequence length="787" mass="92400">MSIQNIRDTKNTISISVRNLVEFVLRSGDLDMRFMGTSRAIEGTRAHQKVQKSMGDEYNAEVYLSHVFEKDDITIELAGRADGIIEYDGVVIVDEIKTTTKTLEYIEEDYNIVHWAQAKCYAYMYALQNELKEIYVQLTYYQLDTKNIKRFKRIFTIEELEKFFDDIINRYFIWAKWTYNWRNIRDKSIEELGFPFKNYRKGQREFAVAVYSTIREGGKLFAQAPTGIGKTIGTVFPSIKAVGEGLSSKIFYLTAKTITRTVAENAFNKLRQNGLRFKTITLSAKDKICPNPGVGCNPESCEYARGHFDRVNDAIFDILNKDEFTRETIEEYAQKYRICPFEFSLDVALWSDGIICDYNYAFDPRVYLRRFFQDNSGDYIFLIDEAHNLVDRSREMFSAEIYKKPILELKKKTKELAPKVSKYLNKLNSFMVKGRKLCEKENFYLQKDAPQDIYTSIRKFISEAEEWLVDNPEADFREDLLQFYFDALSFIRTSETYDDRYVTYYEKINDDVKLKLFCLDPSYLLKEAMKRGKASILFSATLTPLPYFIKILGGDENSYRMRLKSPFPQENLHLFINDRISTKYRNREFTYDKVTNVIEKTIQNNKGNYLIFFPSYRYMEEVYYRFIAKNEGLDIKVIIQKSNMLENERENFLKEFEIEREDTLVAFAVMGGIFGEGIDLVGDKLSGAIIVGVGLPQICFERNIIRDYFDEKLNLGFEYAYVYPGMNKVMQAVGRVIRTDADKGVVVLIDERFGHENYRKLFPEEWSHAVYVKNLKDIERRVSKFWK</sequence>
<dbReference type="RefSeq" id="WP_066824251.1">
    <property type="nucleotide sequence ID" value="NZ_LTBA01000011.1"/>
</dbReference>
<comment type="similarity">
    <text evidence="13">Belongs to the helicase family. DinG subfamily.</text>
</comment>
<keyword evidence="3" id="KW-0547">Nucleotide-binding</keyword>
<comment type="caution">
    <text evidence="15">The sequence shown here is derived from an EMBL/GenBank/DDBJ whole genome shotgun (WGS) entry which is preliminary data.</text>
</comment>
<dbReference type="GO" id="GO:0051539">
    <property type="term" value="F:4 iron, 4 sulfur cluster binding"/>
    <property type="evidence" value="ECO:0007669"/>
    <property type="project" value="UniProtKB-KW"/>
</dbReference>
<dbReference type="GO" id="GO:0003678">
    <property type="term" value="F:DNA helicase activity"/>
    <property type="evidence" value="ECO:0007669"/>
    <property type="project" value="InterPro"/>
</dbReference>
<evidence type="ECO:0000256" key="11">
    <source>
        <dbReference type="ARBA" id="ARBA00023204"/>
    </source>
</evidence>
<organism evidence="15 16">
    <name type="scientific">Clostridium tepidiprofundi DSM 19306</name>
    <dbReference type="NCBI Taxonomy" id="1121338"/>
    <lineage>
        <taxon>Bacteria</taxon>
        <taxon>Bacillati</taxon>
        <taxon>Bacillota</taxon>
        <taxon>Clostridia</taxon>
        <taxon>Eubacteriales</taxon>
        <taxon>Clostridiaceae</taxon>
        <taxon>Clostridium</taxon>
    </lineage>
</organism>